<evidence type="ECO:0000256" key="2">
    <source>
        <dbReference type="ARBA" id="ARBA00012486"/>
    </source>
</evidence>
<dbReference type="SUPFAM" id="SSF54495">
    <property type="entry name" value="UBC-like"/>
    <property type="match status" value="1"/>
</dbReference>
<evidence type="ECO:0000256" key="5">
    <source>
        <dbReference type="ARBA" id="ARBA00022695"/>
    </source>
</evidence>
<keyword evidence="5" id="KW-0548">Nucleotidyltransferase</keyword>
<keyword evidence="4" id="KW-0808">Transferase</keyword>
<evidence type="ECO:0000313" key="8">
    <source>
        <dbReference type="EMBL" id="AYV79264.1"/>
    </source>
</evidence>
<dbReference type="SUPFAM" id="SSF56399">
    <property type="entry name" value="ADP-ribosylation"/>
    <property type="match status" value="1"/>
</dbReference>
<dbReference type="CDD" id="cd23802">
    <property type="entry name" value="UBCc_UBE2Q"/>
    <property type="match status" value="1"/>
</dbReference>
<dbReference type="GO" id="GO:0016567">
    <property type="term" value="P:protein ubiquitination"/>
    <property type="evidence" value="ECO:0007669"/>
    <property type="project" value="UniProtKB-UniPathway"/>
</dbReference>
<dbReference type="Pfam" id="PF00644">
    <property type="entry name" value="PARP"/>
    <property type="match status" value="1"/>
</dbReference>
<evidence type="ECO:0000256" key="4">
    <source>
        <dbReference type="ARBA" id="ARBA00022679"/>
    </source>
</evidence>
<protein>
    <recommendedName>
        <fullName evidence="2">E2 ubiquitin-conjugating enzyme</fullName>
        <ecNumber evidence="2">2.3.2.23</ecNumber>
    </recommendedName>
</protein>
<dbReference type="GO" id="GO:0016779">
    <property type="term" value="F:nucleotidyltransferase activity"/>
    <property type="evidence" value="ECO:0007669"/>
    <property type="project" value="UniProtKB-KW"/>
</dbReference>
<dbReference type="InterPro" id="IPR012317">
    <property type="entry name" value="Poly(ADP-ribose)pol_cat_dom"/>
</dbReference>
<sequence length="582" mass="66879">MNIIETVNLFAEPFKQLNINLTCGTCSATKAGEYETAFTRNKDDKTVILFSIMKNNISVEPKDRNINNVQLAKLVKYKFKTIAIDAIVDVMEFILTVINQLKKYCVGCSRDLGDNSAAKYITCGDIKCSYAFENVIVDNEITEFGRQNGEIMYLLLLTGKYAITTDRRTWIFEPFPQYFLKQNTDTKELDNVRGELSSLKNVNYNEQKDFAKLDSIINGKTNIDDIINVINKCDTDIELIMTIGTDMYYLIKFIIASNKLHLFVDETMDINKRFVMYRVDNGYVIEDEFKKRAEKTCFLFHGSSMENWYSIMRNGLKVCSNTTLMTTGAKYGTGIYLSDSFAFSCEYSRGDVCVMGVYEVIGDKDMHRKAHSIYVVEKPSDVILRYLITVPQDVKHKVAEKVTDKFNILIKQEKQAMTKKIASKGQQKLMKELAKLQYDKTECLGFKIDLRDDNLYIWDVKIFSFDDKYPIAQDMKTYNIKEIHMELTFSDQYPYQPPFCRIISPRFEYRTAHVTSGGSICLELLTPQGWSPACTIESLLVQIKALIVEGEGRLDTVNYKMPYTLDSAKKSFELVARGHGWL</sequence>
<gene>
    <name evidence="8" type="ORF">Faunusvirus7_12</name>
</gene>
<evidence type="ECO:0000256" key="1">
    <source>
        <dbReference type="ARBA" id="ARBA00004906"/>
    </source>
</evidence>
<dbReference type="GO" id="GO:0003950">
    <property type="term" value="F:NAD+ poly-ADP-ribosyltransferase activity"/>
    <property type="evidence" value="ECO:0007669"/>
    <property type="project" value="InterPro"/>
</dbReference>
<comment type="pathway">
    <text evidence="1">Protein modification; protein ubiquitination.</text>
</comment>
<dbReference type="InterPro" id="IPR016135">
    <property type="entry name" value="UBQ-conjugating_enzyme/RWD"/>
</dbReference>
<evidence type="ECO:0000256" key="6">
    <source>
        <dbReference type="ARBA" id="ARBA00023027"/>
    </source>
</evidence>
<dbReference type="InterPro" id="IPR000608">
    <property type="entry name" value="UBC"/>
</dbReference>
<dbReference type="EMBL" id="MK072138">
    <property type="protein sequence ID" value="AYV79264.1"/>
    <property type="molecule type" value="Genomic_DNA"/>
</dbReference>
<dbReference type="PROSITE" id="PS50127">
    <property type="entry name" value="UBC_2"/>
    <property type="match status" value="1"/>
</dbReference>
<dbReference type="UniPathway" id="UPA00143"/>
<evidence type="ECO:0000259" key="7">
    <source>
        <dbReference type="PROSITE" id="PS50127"/>
    </source>
</evidence>
<proteinExistence type="predicted"/>
<reference evidence="8" key="1">
    <citation type="submission" date="2018-10" db="EMBL/GenBank/DDBJ databases">
        <title>Hidden diversity of soil giant viruses.</title>
        <authorList>
            <person name="Schulz F."/>
            <person name="Alteio L."/>
            <person name="Goudeau D."/>
            <person name="Ryan E.M."/>
            <person name="Malmstrom R.R."/>
            <person name="Blanchard J."/>
            <person name="Woyke T."/>
        </authorList>
    </citation>
    <scope>NUCLEOTIDE SEQUENCE</scope>
    <source>
        <strain evidence="8">FNV1</strain>
    </source>
</reference>
<dbReference type="Gene3D" id="3.90.228.10">
    <property type="match status" value="1"/>
</dbReference>
<dbReference type="PANTHER" id="PTHR21328">
    <property type="entry name" value="POLY ADP-RIBOSE POLYMERASE FAMILY, MEMBER PARP"/>
    <property type="match status" value="1"/>
</dbReference>
<dbReference type="SMART" id="SM00212">
    <property type="entry name" value="UBCc"/>
    <property type="match status" value="1"/>
</dbReference>
<feature type="domain" description="UBC core" evidence="7">
    <location>
        <begin position="424"/>
        <end position="582"/>
    </location>
</feature>
<dbReference type="Gene3D" id="3.10.110.10">
    <property type="entry name" value="Ubiquitin Conjugating Enzyme"/>
    <property type="match status" value="1"/>
</dbReference>
<evidence type="ECO:0000256" key="3">
    <source>
        <dbReference type="ARBA" id="ARBA00022676"/>
    </source>
</evidence>
<dbReference type="Pfam" id="PF00179">
    <property type="entry name" value="UQ_con"/>
    <property type="match status" value="1"/>
</dbReference>
<dbReference type="InterPro" id="IPR051838">
    <property type="entry name" value="ARTD_PARP"/>
</dbReference>
<keyword evidence="6" id="KW-0520">NAD</keyword>
<dbReference type="GO" id="GO:0061631">
    <property type="term" value="F:ubiquitin conjugating enzyme activity"/>
    <property type="evidence" value="ECO:0007669"/>
    <property type="project" value="UniProtKB-EC"/>
</dbReference>
<accession>A0A3G4ZY73</accession>
<organism evidence="8">
    <name type="scientific">Faunusvirus sp</name>
    <dbReference type="NCBI Taxonomy" id="2487766"/>
    <lineage>
        <taxon>Viruses</taxon>
        <taxon>Varidnaviria</taxon>
        <taxon>Bamfordvirae</taxon>
        <taxon>Nucleocytoviricota</taxon>
        <taxon>Megaviricetes</taxon>
        <taxon>Imitervirales</taxon>
        <taxon>Mimiviridae</taxon>
    </lineage>
</organism>
<name>A0A3G4ZY73_9VIRU</name>
<keyword evidence="3" id="KW-0328">Glycosyltransferase</keyword>
<dbReference type="EC" id="2.3.2.23" evidence="2"/>